<dbReference type="PROSITE" id="PS50975">
    <property type="entry name" value="ATP_GRASP"/>
    <property type="match status" value="1"/>
</dbReference>
<accession>A0A8T4J017</accession>
<feature type="compositionally biased region" description="Low complexity" evidence="13">
    <location>
        <begin position="274"/>
        <end position="290"/>
    </location>
</feature>
<dbReference type="InterPro" id="IPR000089">
    <property type="entry name" value="Biotin_lipoyl"/>
</dbReference>
<dbReference type="FunFam" id="2.40.110.10:FF:000002">
    <property type="entry name" value="Acyl-CoA dehydrogenase fadE12"/>
    <property type="match status" value="1"/>
</dbReference>
<dbReference type="InterPro" id="IPR005479">
    <property type="entry name" value="CPAse_ATP-bd"/>
</dbReference>
<dbReference type="SUPFAM" id="SSF51230">
    <property type="entry name" value="Single hybrid motif"/>
    <property type="match status" value="1"/>
</dbReference>
<feature type="domain" description="Lipoyl-binding" evidence="14">
    <location>
        <begin position="607"/>
        <end position="684"/>
    </location>
</feature>
<dbReference type="SUPFAM" id="SSF56645">
    <property type="entry name" value="Acyl-CoA dehydrogenase NM domain-like"/>
    <property type="match status" value="1"/>
</dbReference>
<keyword evidence="12" id="KW-0175">Coiled coil</keyword>
<dbReference type="InterPro" id="IPR011761">
    <property type="entry name" value="ATP-grasp"/>
</dbReference>
<dbReference type="InterPro" id="IPR001882">
    <property type="entry name" value="Biotin_BS"/>
</dbReference>
<dbReference type="Pfam" id="PF02770">
    <property type="entry name" value="Acyl-CoA_dh_M"/>
    <property type="match status" value="1"/>
</dbReference>
<dbReference type="Pfam" id="PF00289">
    <property type="entry name" value="Biotin_carb_N"/>
    <property type="match status" value="1"/>
</dbReference>
<dbReference type="GO" id="GO:0005524">
    <property type="term" value="F:ATP binding"/>
    <property type="evidence" value="ECO:0007669"/>
    <property type="project" value="UniProtKB-UniRule"/>
</dbReference>
<feature type="compositionally biased region" description="Low complexity" evidence="13">
    <location>
        <begin position="709"/>
        <end position="719"/>
    </location>
</feature>
<feature type="region of interest" description="Disordered" evidence="13">
    <location>
        <begin position="274"/>
        <end position="296"/>
    </location>
</feature>
<reference evidence="17" key="1">
    <citation type="submission" date="2021-04" db="EMBL/GenBank/DDBJ databases">
        <title>Sequencing of actinobacteria type strains.</title>
        <authorList>
            <person name="Nguyen G.-S."/>
            <person name="Wentzel A."/>
        </authorList>
    </citation>
    <scope>NUCLEOTIDE SEQUENCE</scope>
    <source>
        <strain evidence="17">DSM 42095</strain>
    </source>
</reference>
<dbReference type="Gene3D" id="1.20.140.10">
    <property type="entry name" value="Butyryl-CoA Dehydrogenase, subunit A, domain 3"/>
    <property type="match status" value="1"/>
</dbReference>
<dbReference type="InterPro" id="IPR006091">
    <property type="entry name" value="Acyl-CoA_Oxase/DH_mid-dom"/>
</dbReference>
<organism evidence="17 18">
    <name type="scientific">Streptomyces daliensis</name>
    <dbReference type="NCBI Taxonomy" id="299421"/>
    <lineage>
        <taxon>Bacteria</taxon>
        <taxon>Bacillati</taxon>
        <taxon>Actinomycetota</taxon>
        <taxon>Actinomycetes</taxon>
        <taxon>Kitasatosporales</taxon>
        <taxon>Streptomycetaceae</taxon>
        <taxon>Streptomyces</taxon>
    </lineage>
</organism>
<comment type="cofactor">
    <cofactor evidence="2">
        <name>FAD</name>
        <dbReference type="ChEBI" id="CHEBI:57692"/>
    </cofactor>
</comment>
<dbReference type="PANTHER" id="PTHR18866:SF126">
    <property type="entry name" value="BIOTIN CARBOXYLASE"/>
    <property type="match status" value="1"/>
</dbReference>
<keyword evidence="7" id="KW-0274">FAD</keyword>
<dbReference type="PROSITE" id="PS00867">
    <property type="entry name" value="CPSASE_2"/>
    <property type="match status" value="1"/>
</dbReference>
<dbReference type="FunFam" id="1.20.140.10:FF:000012">
    <property type="entry name" value="Acyl-CoA dehydrogenase fadE12"/>
    <property type="match status" value="1"/>
</dbReference>
<dbReference type="PROSITE" id="PS50968">
    <property type="entry name" value="BIOTINYL_LIPOYL"/>
    <property type="match status" value="1"/>
</dbReference>
<dbReference type="CDD" id="cd06850">
    <property type="entry name" value="biotinyl_domain"/>
    <property type="match status" value="1"/>
</dbReference>
<dbReference type="Pfam" id="PF02771">
    <property type="entry name" value="Acyl-CoA_dh_N"/>
    <property type="match status" value="1"/>
</dbReference>
<evidence type="ECO:0000256" key="2">
    <source>
        <dbReference type="ARBA" id="ARBA00001974"/>
    </source>
</evidence>
<feature type="domain" description="Biotin carboxylation" evidence="16">
    <location>
        <begin position="1"/>
        <end position="461"/>
    </location>
</feature>
<dbReference type="InterPro" id="IPR011054">
    <property type="entry name" value="Rudment_hybrid_motif"/>
</dbReference>
<dbReference type="InterPro" id="IPR005482">
    <property type="entry name" value="Biotin_COase_C"/>
</dbReference>
<evidence type="ECO:0000256" key="3">
    <source>
        <dbReference type="ARBA" id="ARBA00009347"/>
    </source>
</evidence>
<evidence type="ECO:0000259" key="16">
    <source>
        <dbReference type="PROSITE" id="PS50979"/>
    </source>
</evidence>
<dbReference type="Gene3D" id="2.40.110.10">
    <property type="entry name" value="Butyryl-CoA Dehydrogenase, subunit A, domain 2"/>
    <property type="match status" value="1"/>
</dbReference>
<feature type="domain" description="ATP-grasp" evidence="15">
    <location>
        <begin position="120"/>
        <end position="335"/>
    </location>
</feature>
<dbReference type="InterPro" id="IPR046373">
    <property type="entry name" value="Acyl-CoA_Oxase/DH_mid-dom_sf"/>
</dbReference>
<dbReference type="InterPro" id="IPR009100">
    <property type="entry name" value="AcylCoA_DH/oxidase_NM_dom_sf"/>
</dbReference>
<dbReference type="Pfam" id="PF00441">
    <property type="entry name" value="Acyl-CoA_dh_1"/>
    <property type="match status" value="1"/>
</dbReference>
<dbReference type="GO" id="GO:0016874">
    <property type="term" value="F:ligase activity"/>
    <property type="evidence" value="ECO:0007669"/>
    <property type="project" value="UniProtKB-KW"/>
</dbReference>
<dbReference type="InterPro" id="IPR005481">
    <property type="entry name" value="BC-like_N"/>
</dbReference>
<evidence type="ECO:0000256" key="1">
    <source>
        <dbReference type="ARBA" id="ARBA00001953"/>
    </source>
</evidence>
<dbReference type="CDD" id="cd00567">
    <property type="entry name" value="ACAD"/>
    <property type="match status" value="1"/>
</dbReference>
<name>A0A8T4J017_9ACTN</name>
<dbReference type="PANTHER" id="PTHR18866">
    <property type="entry name" value="CARBOXYLASE:PYRUVATE/ACETYL-COA/PROPIONYL-COA CARBOXYLASE"/>
    <property type="match status" value="1"/>
</dbReference>
<evidence type="ECO:0000256" key="7">
    <source>
        <dbReference type="ARBA" id="ARBA00022827"/>
    </source>
</evidence>
<dbReference type="Gene3D" id="2.40.50.100">
    <property type="match status" value="1"/>
</dbReference>
<sequence length="1101" mass="117108">MMRRVLVANRGEIALRVFRTCEEMGIGTVAVHSDADTSAAHVRAADAAVRLPGNAPSETYLRGDLIVKAALAAEADAVHPGYGFLSENADFARAVQDAGLVWIGPPPEAIEAMASKTRAKRLMAEAGVPLLAPVAAGEAREDQLPLLVKASAGGGGRGMRVVRELAALEGEIEAARAEAASAFGDGEVFVEPYVERGRHVEVQVLADGHGTVWALGTRDCSLQRRHQKVIEEAPAPGLSDALRASLHEAAVKAARAVGYRGAGTVEFLVAGAPDAPHAPAAPDTSSAPGTPDAPRERAQERAYFLEMNTRLQVEHPVTECVHGLDLVAHQIRVAEGAALDPAGPPAPQGHAVEARLYAEDPARGWRPQTGALHRLDVPDGVRLDSGVSGGDEIGVHYDPMLAKVIAWAPGRDEAVRKLARALERARVHGPVTNRELLVRSLRHPDFMAARLDTGFYERHLDALTRPDEAADDGRRARLAALAAALADAARTRASGTSVAARLGGWRNVPSRPQTKGYRSEPDGTEHEIRYTLTREGLTAEGLPGVQLLDAAPERVVLEVDGVRREFEVSAYGGTGRAGTYTDAYPAVYVDSSLGSHALTPLPRFPDPADRTEPGSLLAQLPGTVVRVAEGLAVGSRVAAGEPLLWLEAMKMEHKVVAPASGTLTALGAVPGRQVEVGTLLAVVSDEPPRDPRRDPRRDHLSQGVRMTDATPSSATSSALLETEEQRALRQAVAALGERYGREYFAGVVRDGKHTDELWAEAGKLGYLGVNLPEEYGGGGTGITELSIVLEELGAAGCPLLMLVVSPAICGNVIARFGTEAQKRQWLPGLADGSLKMAFGITEPDAGSNSHRITTTARRDGDDWLLTGRKVFISGVDIADATLIVGRTEDARTGKLKPCLFIVPRDAPGFERHRIDMEIGAPEKQFELVLDEVRLPADALVGDEDAGLLQLFAGLNPERVMTAAFALGMGRYAINRAVEYARTRQVWKEPIGAHQAIAHPLAQAHIEVELARLMMLKAAHLYDVGDDMGAGEAANMAKYAAGEACVKAVDQAVHTLGGNGLTREYGLAAMITAARVARIAPVSREMVLNFVSHQSLGLPKSY</sequence>
<dbReference type="InterPro" id="IPR013786">
    <property type="entry name" value="AcylCoA_DH/ox_N"/>
</dbReference>
<dbReference type="Pfam" id="PF02786">
    <property type="entry name" value="CPSase_L_D2"/>
    <property type="match status" value="2"/>
</dbReference>
<evidence type="ECO:0000256" key="8">
    <source>
        <dbReference type="ARBA" id="ARBA00022840"/>
    </source>
</evidence>
<comment type="cofactor">
    <cofactor evidence="1">
        <name>biotin</name>
        <dbReference type="ChEBI" id="CHEBI:57586"/>
    </cofactor>
</comment>
<keyword evidence="5" id="KW-0285">Flavoprotein</keyword>
<evidence type="ECO:0000313" key="18">
    <source>
        <dbReference type="Proteomes" id="UP000675554"/>
    </source>
</evidence>
<dbReference type="FunFam" id="3.40.50.20:FF:000010">
    <property type="entry name" value="Propionyl-CoA carboxylase subunit alpha"/>
    <property type="match status" value="1"/>
</dbReference>
<feature type="region of interest" description="Disordered" evidence="13">
    <location>
        <begin position="504"/>
        <end position="523"/>
    </location>
</feature>
<dbReference type="Pfam" id="PF00364">
    <property type="entry name" value="Biotin_lipoyl"/>
    <property type="match status" value="1"/>
</dbReference>
<dbReference type="GO" id="GO:0016627">
    <property type="term" value="F:oxidoreductase activity, acting on the CH-CH group of donors"/>
    <property type="evidence" value="ECO:0007669"/>
    <property type="project" value="InterPro"/>
</dbReference>
<evidence type="ECO:0000313" key="17">
    <source>
        <dbReference type="EMBL" id="MBR7677946.1"/>
    </source>
</evidence>
<feature type="compositionally biased region" description="Basic and acidic residues" evidence="13">
    <location>
        <begin position="686"/>
        <end position="700"/>
    </location>
</feature>
<gene>
    <name evidence="17" type="ORF">KDA82_34175</name>
</gene>
<dbReference type="GO" id="GO:0050660">
    <property type="term" value="F:flavin adenine dinucleotide binding"/>
    <property type="evidence" value="ECO:0007669"/>
    <property type="project" value="InterPro"/>
</dbReference>
<dbReference type="InterPro" id="IPR011053">
    <property type="entry name" value="Single_hybrid_motif"/>
</dbReference>
<keyword evidence="6 11" id="KW-0547">Nucleotide-binding</keyword>
<dbReference type="InterPro" id="IPR036250">
    <property type="entry name" value="AcylCo_DH-like_C"/>
</dbReference>
<dbReference type="SUPFAM" id="SSF56059">
    <property type="entry name" value="Glutathione synthetase ATP-binding domain-like"/>
    <property type="match status" value="1"/>
</dbReference>
<dbReference type="InterPro" id="IPR009075">
    <property type="entry name" value="AcylCo_DH/oxidase_C"/>
</dbReference>
<protein>
    <submittedName>
        <fullName evidence="17">Acyl-CoA dehydrogenase family protein</fullName>
    </submittedName>
</protein>
<evidence type="ECO:0000256" key="12">
    <source>
        <dbReference type="SAM" id="Coils"/>
    </source>
</evidence>
<evidence type="ECO:0000256" key="10">
    <source>
        <dbReference type="ARBA" id="ARBA00023267"/>
    </source>
</evidence>
<dbReference type="GO" id="GO:0046872">
    <property type="term" value="F:metal ion binding"/>
    <property type="evidence" value="ECO:0007669"/>
    <property type="project" value="InterPro"/>
</dbReference>
<dbReference type="InterPro" id="IPR013815">
    <property type="entry name" value="ATP_grasp_subdomain_1"/>
</dbReference>
<feature type="region of interest" description="Disordered" evidence="13">
    <location>
        <begin position="685"/>
        <end position="719"/>
    </location>
</feature>
<feature type="coiled-coil region" evidence="12">
    <location>
        <begin position="158"/>
        <end position="185"/>
    </location>
</feature>
<dbReference type="Proteomes" id="UP000675554">
    <property type="component" value="Unassembled WGS sequence"/>
</dbReference>
<dbReference type="PROSITE" id="PS50979">
    <property type="entry name" value="BC"/>
    <property type="match status" value="1"/>
</dbReference>
<dbReference type="Gene3D" id="1.10.540.10">
    <property type="entry name" value="Acyl-CoA dehydrogenase/oxidase, N-terminal domain"/>
    <property type="match status" value="1"/>
</dbReference>
<comment type="similarity">
    <text evidence="3">Belongs to the acyl-CoA dehydrogenase family.</text>
</comment>
<evidence type="ECO:0000256" key="5">
    <source>
        <dbReference type="ARBA" id="ARBA00022630"/>
    </source>
</evidence>
<dbReference type="InterPro" id="IPR011764">
    <property type="entry name" value="Biotin_carboxylation_dom"/>
</dbReference>
<keyword evidence="10" id="KW-0092">Biotin</keyword>
<dbReference type="Pfam" id="PF21139">
    <property type="entry name" value="BT_MCC_alpha"/>
    <property type="match status" value="1"/>
</dbReference>
<dbReference type="SUPFAM" id="SSF51246">
    <property type="entry name" value="Rudiment single hybrid motif"/>
    <property type="match status" value="1"/>
</dbReference>
<dbReference type="InterPro" id="IPR037069">
    <property type="entry name" value="AcylCoA_DH/ox_N_sf"/>
</dbReference>
<keyword evidence="18" id="KW-1185">Reference proteome</keyword>
<dbReference type="InterPro" id="IPR050856">
    <property type="entry name" value="Biotin_carboxylase_complex"/>
</dbReference>
<evidence type="ECO:0000259" key="14">
    <source>
        <dbReference type="PROSITE" id="PS50968"/>
    </source>
</evidence>
<dbReference type="Pfam" id="PF02785">
    <property type="entry name" value="Biotin_carb_C"/>
    <property type="match status" value="1"/>
</dbReference>
<evidence type="ECO:0000256" key="4">
    <source>
        <dbReference type="ARBA" id="ARBA00022598"/>
    </source>
</evidence>
<proteinExistence type="inferred from homology"/>
<evidence type="ECO:0000256" key="13">
    <source>
        <dbReference type="SAM" id="MobiDB-lite"/>
    </source>
</evidence>
<dbReference type="SMART" id="SM00878">
    <property type="entry name" value="Biotin_carb_C"/>
    <property type="match status" value="1"/>
</dbReference>
<evidence type="ECO:0000256" key="9">
    <source>
        <dbReference type="ARBA" id="ARBA00023002"/>
    </source>
</evidence>
<dbReference type="PROSITE" id="PS00188">
    <property type="entry name" value="BIOTIN"/>
    <property type="match status" value="1"/>
</dbReference>
<comment type="caution">
    <text evidence="17">The sequence shown here is derived from an EMBL/GenBank/DDBJ whole genome shotgun (WGS) entry which is preliminary data.</text>
</comment>
<dbReference type="Gene3D" id="3.40.50.20">
    <property type="match status" value="1"/>
</dbReference>
<keyword evidence="4" id="KW-0436">Ligase</keyword>
<dbReference type="Gene3D" id="3.30.470.20">
    <property type="entry name" value="ATP-grasp fold, B domain"/>
    <property type="match status" value="1"/>
</dbReference>
<keyword evidence="8 11" id="KW-0067">ATP-binding</keyword>
<dbReference type="SUPFAM" id="SSF52440">
    <property type="entry name" value="PreATP-grasp domain"/>
    <property type="match status" value="1"/>
</dbReference>
<dbReference type="InterPro" id="IPR016185">
    <property type="entry name" value="PreATP-grasp_dom_sf"/>
</dbReference>
<dbReference type="AlphaFoldDB" id="A0A8T4J017"/>
<dbReference type="EMBL" id="JAGSMN010001131">
    <property type="protein sequence ID" value="MBR7677946.1"/>
    <property type="molecule type" value="Genomic_DNA"/>
</dbReference>
<evidence type="ECO:0000259" key="15">
    <source>
        <dbReference type="PROSITE" id="PS50975"/>
    </source>
</evidence>
<evidence type="ECO:0000256" key="6">
    <source>
        <dbReference type="ARBA" id="ARBA00022741"/>
    </source>
</evidence>
<evidence type="ECO:0000256" key="11">
    <source>
        <dbReference type="PROSITE-ProRule" id="PRU00409"/>
    </source>
</evidence>
<keyword evidence="9" id="KW-0560">Oxidoreductase</keyword>
<dbReference type="InterPro" id="IPR048429">
    <property type="entry name" value="MCC_alpha_BT"/>
</dbReference>
<dbReference type="SUPFAM" id="SSF47203">
    <property type="entry name" value="Acyl-CoA dehydrogenase C-terminal domain-like"/>
    <property type="match status" value="1"/>
</dbReference>
<dbReference type="Gene3D" id="3.30.1490.20">
    <property type="entry name" value="ATP-grasp fold, A domain"/>
    <property type="match status" value="1"/>
</dbReference>